<protein>
    <submittedName>
        <fullName evidence="1">Uncharacterized protein</fullName>
    </submittedName>
</protein>
<accession>A0A0A9GAY2</accession>
<reference evidence="1" key="1">
    <citation type="submission" date="2014-09" db="EMBL/GenBank/DDBJ databases">
        <authorList>
            <person name="Magalhaes I.L.F."/>
            <person name="Oliveira U."/>
            <person name="Santos F.R."/>
            <person name="Vidigal T.H.D.A."/>
            <person name="Brescovit A.D."/>
            <person name="Santos A.J."/>
        </authorList>
    </citation>
    <scope>NUCLEOTIDE SEQUENCE</scope>
    <source>
        <tissue evidence="1">Shoot tissue taken approximately 20 cm above the soil surface</tissue>
    </source>
</reference>
<organism evidence="1">
    <name type="scientific">Arundo donax</name>
    <name type="common">Giant reed</name>
    <name type="synonym">Donax arundinaceus</name>
    <dbReference type="NCBI Taxonomy" id="35708"/>
    <lineage>
        <taxon>Eukaryota</taxon>
        <taxon>Viridiplantae</taxon>
        <taxon>Streptophyta</taxon>
        <taxon>Embryophyta</taxon>
        <taxon>Tracheophyta</taxon>
        <taxon>Spermatophyta</taxon>
        <taxon>Magnoliopsida</taxon>
        <taxon>Liliopsida</taxon>
        <taxon>Poales</taxon>
        <taxon>Poaceae</taxon>
        <taxon>PACMAD clade</taxon>
        <taxon>Arundinoideae</taxon>
        <taxon>Arundineae</taxon>
        <taxon>Arundo</taxon>
    </lineage>
</organism>
<reference evidence="1" key="2">
    <citation type="journal article" date="2015" name="Data Brief">
        <title>Shoot transcriptome of the giant reed, Arundo donax.</title>
        <authorList>
            <person name="Barrero R.A."/>
            <person name="Guerrero F.D."/>
            <person name="Moolhuijzen P."/>
            <person name="Goolsby J.A."/>
            <person name="Tidwell J."/>
            <person name="Bellgard S.E."/>
            <person name="Bellgard M.I."/>
        </authorList>
    </citation>
    <scope>NUCLEOTIDE SEQUENCE</scope>
    <source>
        <tissue evidence="1">Shoot tissue taken approximately 20 cm above the soil surface</tissue>
    </source>
</reference>
<proteinExistence type="predicted"/>
<sequence length="52" mass="6266">MEERAITTKIVRGCRKWRSGRKHTKFLRPTELQESNIEEYCYHFAIANQAHM</sequence>
<evidence type="ECO:0000313" key="1">
    <source>
        <dbReference type="EMBL" id="JAE22250.1"/>
    </source>
</evidence>
<dbReference type="AlphaFoldDB" id="A0A0A9GAY2"/>
<dbReference type="EMBL" id="GBRH01175646">
    <property type="protein sequence ID" value="JAE22250.1"/>
    <property type="molecule type" value="Transcribed_RNA"/>
</dbReference>
<name>A0A0A9GAY2_ARUDO</name>